<keyword evidence="2" id="KW-1185">Reference proteome</keyword>
<comment type="caution">
    <text evidence="1">The sequence shown here is derived from an EMBL/GenBank/DDBJ whole genome shotgun (WGS) entry which is preliminary data.</text>
</comment>
<gene>
    <name evidence="1" type="ORF">O1611_g9154</name>
</gene>
<organism evidence="1 2">
    <name type="scientific">Lasiodiplodia mahajangana</name>
    <dbReference type="NCBI Taxonomy" id="1108764"/>
    <lineage>
        <taxon>Eukaryota</taxon>
        <taxon>Fungi</taxon>
        <taxon>Dikarya</taxon>
        <taxon>Ascomycota</taxon>
        <taxon>Pezizomycotina</taxon>
        <taxon>Dothideomycetes</taxon>
        <taxon>Dothideomycetes incertae sedis</taxon>
        <taxon>Botryosphaeriales</taxon>
        <taxon>Botryosphaeriaceae</taxon>
        <taxon>Lasiodiplodia</taxon>
    </lineage>
</organism>
<name>A0ACC2JAR3_9PEZI</name>
<dbReference type="Proteomes" id="UP001153332">
    <property type="component" value="Unassembled WGS sequence"/>
</dbReference>
<accession>A0ACC2JAR3</accession>
<sequence length="702" mass="76904">MAALVVDAADYSATKRKAADDAKSMQASTVKECSEIGRALPPYAFVELIGKGSFGRVYKAITTSAQSKQLVAIKVINIEAGDSLDPAAADTFGDIMKEINTLKLLSTAGAKNINTIIDALLVGQSMWVVTEYCAGGSVSSLMRPTGCLPEKWIIPILREVAEAIYWIHKQGIIHRDIKCANVLVTDTGDIQLCDFGVAAAVQTRSDKRTTVTGTLQWMAPELFDSVVSYGSEVDIWAFGSMAYEVASGLPPNAISAPNILDLNTYLKQHRPRLEGDRYSPLLKDFVSHCLVVDPEQRPIIDEVQRHPYISNTSNNYPTSSLSDLVSAYRIWEMQGGNRRSLFSEGGAQFPTTHNNSVPKEDWHFSTIDSLDEIARDNTDAKAQYDNSYQHNSHSPIPGSRWRRRRPTNIKVLTIPLQKIFDPNTLSNYQDNVLGFYNRRFSDPASDLPLRDNSTNITLRESLIDLDSSLNGSRLSQFTGIELAALNTKDWTFPAATPSSEGLHTPLFPFDDDDAFRGAAARPAQLYPPGHLPSYPTGQITPEASFGRSSMVSLIDLDVSLPSVITGPTPPSSDTEDELSDSEPLTLKIPSTNREPSLYASSENYSYSALESLGASPYTTSARQDSDSGTPRLVSEPNTKSPEMLALPPPNPPSLAVMQGTSSRDELKDELQRITSSLNEHLQFTANIFKTLPSRRADPSSTE</sequence>
<proteinExistence type="predicted"/>
<dbReference type="EMBL" id="JAPUUL010002986">
    <property type="protein sequence ID" value="KAJ8124486.1"/>
    <property type="molecule type" value="Genomic_DNA"/>
</dbReference>
<reference evidence="1" key="1">
    <citation type="submission" date="2022-12" db="EMBL/GenBank/DDBJ databases">
        <title>Genome Sequence of Lasiodiplodia mahajangana.</title>
        <authorList>
            <person name="Buettner E."/>
        </authorList>
    </citation>
    <scope>NUCLEOTIDE SEQUENCE</scope>
    <source>
        <strain evidence="1">VT137</strain>
    </source>
</reference>
<evidence type="ECO:0000313" key="1">
    <source>
        <dbReference type="EMBL" id="KAJ8124486.1"/>
    </source>
</evidence>
<protein>
    <submittedName>
        <fullName evidence="1">Uncharacterized protein</fullName>
    </submittedName>
</protein>
<evidence type="ECO:0000313" key="2">
    <source>
        <dbReference type="Proteomes" id="UP001153332"/>
    </source>
</evidence>